<dbReference type="Proteomes" id="UP001470809">
    <property type="component" value="Chromosome"/>
</dbReference>
<dbReference type="EMBL" id="CP151767">
    <property type="protein sequence ID" value="WZU65936.1"/>
    <property type="molecule type" value="Genomic_DNA"/>
</dbReference>
<gene>
    <name evidence="2" type="ORF">AABB31_12610</name>
</gene>
<protein>
    <submittedName>
        <fullName evidence="2">DUF3291 domain-containing protein</fullName>
    </submittedName>
</protein>
<sequence length="155" mass="16982">MTRHLAEFNFGTLRYGWGDPRIAGFENAIAQVNAIATRSDGFVWRMPDDAMEAVQDDPHGPLGHRPNTASTLSVWTGAAPLYDFVTKTLHARIMAGRVDWFVPGDSGFLVCWWVPTGHRPDVAEGMANWEILQAQGDSDAIFGGAALRRLADATL</sequence>
<dbReference type="Pfam" id="PF11695">
    <property type="entry name" value="DUF3291"/>
    <property type="match status" value="1"/>
</dbReference>
<evidence type="ECO:0000259" key="1">
    <source>
        <dbReference type="Pfam" id="PF11695"/>
    </source>
</evidence>
<dbReference type="KEGG" id="yrh:AABB31_12610"/>
<keyword evidence="3" id="KW-1185">Reference proteome</keyword>
<dbReference type="RefSeq" id="WP_342075267.1">
    <property type="nucleotide sequence ID" value="NZ_CP151767.2"/>
</dbReference>
<feature type="domain" description="DUF3291" evidence="1">
    <location>
        <begin position="5"/>
        <end position="142"/>
    </location>
</feature>
<dbReference type="SUPFAM" id="SSF54909">
    <property type="entry name" value="Dimeric alpha+beta barrel"/>
    <property type="match status" value="1"/>
</dbReference>
<dbReference type="AlphaFoldDB" id="A0AAN0MDF9"/>
<organism evidence="2 3">
    <name type="scientific">Yoonia rhodophyticola</name>
    <dbReference type="NCBI Taxonomy" id="3137370"/>
    <lineage>
        <taxon>Bacteria</taxon>
        <taxon>Pseudomonadati</taxon>
        <taxon>Pseudomonadota</taxon>
        <taxon>Alphaproteobacteria</taxon>
        <taxon>Rhodobacterales</taxon>
        <taxon>Paracoccaceae</taxon>
        <taxon>Yoonia</taxon>
    </lineage>
</organism>
<reference evidence="2 3" key="2">
    <citation type="submission" date="2024-08" db="EMBL/GenBank/DDBJ databases">
        <title>Phylogenomic analyses of a clade within the roseobacter group suggest taxonomic reassignments of species of the genera Aestuariivita, Citreicella, Loktanella, Nautella, Pelagibaca, Ruegeria, Thalassobius, Thiobacimonas and Tropicibacter, and the proposal o.</title>
        <authorList>
            <person name="Jeon C.O."/>
        </authorList>
    </citation>
    <scope>NUCLEOTIDE SEQUENCE [LARGE SCALE GENOMIC DNA]</scope>
    <source>
        <strain evidence="2 3">SS1-5</strain>
    </source>
</reference>
<evidence type="ECO:0000313" key="3">
    <source>
        <dbReference type="Proteomes" id="UP001470809"/>
    </source>
</evidence>
<proteinExistence type="predicted"/>
<evidence type="ECO:0000313" key="2">
    <source>
        <dbReference type="EMBL" id="WZU65936.1"/>
    </source>
</evidence>
<reference evidence="3" key="1">
    <citation type="submission" date="2024-04" db="EMBL/GenBank/DDBJ databases">
        <title>Phylogenomic analyses of a clade within the roseobacter group suggest taxonomic reassignments of species of the genera Aestuariivita, Citreicella, Loktanella, Nautella, Pelagibaca, Ruegeria, Thalassobius, Thiobacimonas and Tropicibacter, and the proposal o.</title>
        <authorList>
            <person name="Jeon C.O."/>
        </authorList>
    </citation>
    <scope>NUCLEOTIDE SEQUENCE [LARGE SCALE GENOMIC DNA]</scope>
    <source>
        <strain evidence="3">SS1-5</strain>
    </source>
</reference>
<name>A0AAN0MDF9_9RHOB</name>
<dbReference type="InterPro" id="IPR021708">
    <property type="entry name" value="DUF3291"/>
</dbReference>
<accession>A0AAN0MDF9</accession>
<dbReference type="InterPro" id="IPR011008">
    <property type="entry name" value="Dimeric_a/b-barrel"/>
</dbReference>